<evidence type="ECO:0000313" key="1">
    <source>
        <dbReference type="EMBL" id="KAK9116923.1"/>
    </source>
</evidence>
<organism evidence="1 2">
    <name type="scientific">Stephania japonica</name>
    <dbReference type="NCBI Taxonomy" id="461633"/>
    <lineage>
        <taxon>Eukaryota</taxon>
        <taxon>Viridiplantae</taxon>
        <taxon>Streptophyta</taxon>
        <taxon>Embryophyta</taxon>
        <taxon>Tracheophyta</taxon>
        <taxon>Spermatophyta</taxon>
        <taxon>Magnoliopsida</taxon>
        <taxon>Ranunculales</taxon>
        <taxon>Menispermaceae</taxon>
        <taxon>Menispermoideae</taxon>
        <taxon>Cissampelideae</taxon>
        <taxon>Stephania</taxon>
    </lineage>
</organism>
<accession>A0AAP0IK26</accession>
<name>A0AAP0IK26_9MAGN</name>
<dbReference type="EMBL" id="JBBNAE010000006">
    <property type="protein sequence ID" value="KAK9116923.1"/>
    <property type="molecule type" value="Genomic_DNA"/>
</dbReference>
<gene>
    <name evidence="1" type="ORF">Sjap_015870</name>
</gene>
<comment type="caution">
    <text evidence="1">The sequence shown here is derived from an EMBL/GenBank/DDBJ whole genome shotgun (WGS) entry which is preliminary data.</text>
</comment>
<proteinExistence type="predicted"/>
<protein>
    <submittedName>
        <fullName evidence="1">Uncharacterized protein</fullName>
    </submittedName>
</protein>
<dbReference type="Proteomes" id="UP001417504">
    <property type="component" value="Unassembled WGS sequence"/>
</dbReference>
<dbReference type="AlphaFoldDB" id="A0AAP0IK26"/>
<reference evidence="1 2" key="1">
    <citation type="submission" date="2024-01" db="EMBL/GenBank/DDBJ databases">
        <title>Genome assemblies of Stephania.</title>
        <authorList>
            <person name="Yang L."/>
        </authorList>
    </citation>
    <scope>NUCLEOTIDE SEQUENCE [LARGE SCALE GENOMIC DNA]</scope>
    <source>
        <strain evidence="1">QJT</strain>
        <tissue evidence="1">Leaf</tissue>
    </source>
</reference>
<keyword evidence="2" id="KW-1185">Reference proteome</keyword>
<sequence length="137" mass="15809">MTHRGSTASDSSDDNDFHRFEVNVKRSVRPKTREDEAKFLLAHAKTELNDENYGKLKKLIFGYLFGRESTADIISESLDLVEGDKYLYAAFDHFFNKRRKTELETQYNADPIGMLMVKDDGKKLVDAIEAKTIGRRR</sequence>
<evidence type="ECO:0000313" key="2">
    <source>
        <dbReference type="Proteomes" id="UP001417504"/>
    </source>
</evidence>